<evidence type="ECO:0000256" key="1">
    <source>
        <dbReference type="RuleBase" id="RU363044"/>
    </source>
</evidence>
<dbReference type="GO" id="GO:0016787">
    <property type="term" value="F:hydrolase activity"/>
    <property type="evidence" value="ECO:0007669"/>
    <property type="project" value="UniProtKB-KW"/>
</dbReference>
<dbReference type="InterPro" id="IPR010285">
    <property type="entry name" value="DNA_helicase_pif1-like_DEAD"/>
</dbReference>
<keyword evidence="1" id="KW-0378">Hydrolase</keyword>
<dbReference type="SUPFAM" id="SSF52540">
    <property type="entry name" value="P-loop containing nucleoside triphosphate hydrolases"/>
    <property type="match status" value="1"/>
</dbReference>
<feature type="domain" description="DNA helicase Pif1-like DEAD-box helicase" evidence="2">
    <location>
        <begin position="150"/>
        <end position="223"/>
    </location>
</feature>
<dbReference type="AlphaFoldDB" id="A0AA35VNC8"/>
<dbReference type="GO" id="GO:0003883">
    <property type="term" value="F:CTP synthase activity"/>
    <property type="evidence" value="ECO:0007669"/>
    <property type="project" value="InterPro"/>
</dbReference>
<name>A0AA35VNC8_LACSI</name>
<dbReference type="PANTHER" id="PTHR10492">
    <property type="match status" value="1"/>
</dbReference>
<evidence type="ECO:0000313" key="4">
    <source>
        <dbReference type="EMBL" id="CAI9269590.1"/>
    </source>
</evidence>
<feature type="domain" description="CTP synthase N-terminal" evidence="3">
    <location>
        <begin position="76"/>
        <end position="107"/>
    </location>
</feature>
<comment type="catalytic activity">
    <reaction evidence="1">
        <text>ATP + H2O = ADP + phosphate + H(+)</text>
        <dbReference type="Rhea" id="RHEA:13065"/>
        <dbReference type="ChEBI" id="CHEBI:15377"/>
        <dbReference type="ChEBI" id="CHEBI:15378"/>
        <dbReference type="ChEBI" id="CHEBI:30616"/>
        <dbReference type="ChEBI" id="CHEBI:43474"/>
        <dbReference type="ChEBI" id="CHEBI:456216"/>
        <dbReference type="EC" id="5.6.2.3"/>
    </reaction>
</comment>
<keyword evidence="1" id="KW-0227">DNA damage</keyword>
<organism evidence="4 5">
    <name type="scientific">Lactuca saligna</name>
    <name type="common">Willowleaf lettuce</name>
    <dbReference type="NCBI Taxonomy" id="75948"/>
    <lineage>
        <taxon>Eukaryota</taxon>
        <taxon>Viridiplantae</taxon>
        <taxon>Streptophyta</taxon>
        <taxon>Embryophyta</taxon>
        <taxon>Tracheophyta</taxon>
        <taxon>Spermatophyta</taxon>
        <taxon>Magnoliopsida</taxon>
        <taxon>eudicotyledons</taxon>
        <taxon>Gunneridae</taxon>
        <taxon>Pentapetalae</taxon>
        <taxon>asterids</taxon>
        <taxon>campanulids</taxon>
        <taxon>Asterales</taxon>
        <taxon>Asteraceae</taxon>
        <taxon>Cichorioideae</taxon>
        <taxon>Cichorieae</taxon>
        <taxon>Lactucinae</taxon>
        <taxon>Lactuca</taxon>
    </lineage>
</organism>
<dbReference type="GO" id="GO:0006310">
    <property type="term" value="P:DNA recombination"/>
    <property type="evidence" value="ECO:0007669"/>
    <property type="project" value="UniProtKB-KW"/>
</dbReference>
<dbReference type="GO" id="GO:0043139">
    <property type="term" value="F:5'-3' DNA helicase activity"/>
    <property type="evidence" value="ECO:0007669"/>
    <property type="project" value="UniProtKB-EC"/>
</dbReference>
<accession>A0AA35VNC8</accession>
<keyword evidence="5" id="KW-1185">Reference proteome</keyword>
<dbReference type="InterPro" id="IPR027417">
    <property type="entry name" value="P-loop_NTPase"/>
</dbReference>
<dbReference type="GO" id="GO:0006281">
    <property type="term" value="P:DNA repair"/>
    <property type="evidence" value="ECO:0007669"/>
    <property type="project" value="UniProtKB-KW"/>
</dbReference>
<comment type="cofactor">
    <cofactor evidence="1">
        <name>Mg(2+)</name>
        <dbReference type="ChEBI" id="CHEBI:18420"/>
    </cofactor>
</comment>
<dbReference type="EMBL" id="OX465077">
    <property type="protein sequence ID" value="CAI9269590.1"/>
    <property type="molecule type" value="Genomic_DNA"/>
</dbReference>
<comment type="similarity">
    <text evidence="1">Belongs to the helicase family.</text>
</comment>
<evidence type="ECO:0000313" key="5">
    <source>
        <dbReference type="Proteomes" id="UP001177003"/>
    </source>
</evidence>
<dbReference type="Gene3D" id="3.40.50.300">
    <property type="entry name" value="P-loop containing nucleotide triphosphate hydrolases"/>
    <property type="match status" value="1"/>
</dbReference>
<dbReference type="PANTHER" id="PTHR10492:SF94">
    <property type="entry name" value="ATP-DEPENDENT DNA HELICASE"/>
    <property type="match status" value="1"/>
</dbReference>
<evidence type="ECO:0000259" key="3">
    <source>
        <dbReference type="Pfam" id="PF06418"/>
    </source>
</evidence>
<dbReference type="Pfam" id="PF05970">
    <property type="entry name" value="PIF1"/>
    <property type="match status" value="1"/>
</dbReference>
<sequence length="276" mass="31432">MYNLLSLQCIRIHARIIVTYGHSFSWNTLIPSRHYQPPFLPKDSSKSIPFTSSLSSTSDRLPLPPPSYSCRYRHPADVDLDLGNYERFLDVRLTRYNSITTGKIYQTEAMMKVGIQGRKFRWMGIQCQHVGEGCAAYARCRNGGNTLEWQAIEAVDRTMQDITDEKLPFSGKIMVMGPDFRQVLPVVRRGTRAQIVDSILQMSPLCASVKRLRLNINMRAVNDPRFSDFFITMDALIDAIFPSLQSNDADSKFIISRAILSTKNESVDEINNKLIE</sequence>
<dbReference type="InterPro" id="IPR017456">
    <property type="entry name" value="CTP_synthase_N"/>
</dbReference>
<keyword evidence="1" id="KW-0234">DNA repair</keyword>
<reference evidence="4" key="1">
    <citation type="submission" date="2023-04" db="EMBL/GenBank/DDBJ databases">
        <authorList>
            <person name="Vijverberg K."/>
            <person name="Xiong W."/>
            <person name="Schranz E."/>
        </authorList>
    </citation>
    <scope>NUCLEOTIDE SEQUENCE</scope>
</reference>
<keyword evidence="1" id="KW-0233">DNA recombination</keyword>
<dbReference type="Pfam" id="PF06418">
    <property type="entry name" value="CTP_synth_N"/>
    <property type="match status" value="1"/>
</dbReference>
<protein>
    <recommendedName>
        <fullName evidence="1">ATP-dependent DNA helicase</fullName>
        <ecNumber evidence="1">5.6.2.3</ecNumber>
    </recommendedName>
</protein>
<dbReference type="GO" id="GO:0000723">
    <property type="term" value="P:telomere maintenance"/>
    <property type="evidence" value="ECO:0007669"/>
    <property type="project" value="InterPro"/>
</dbReference>
<dbReference type="GO" id="GO:0005524">
    <property type="term" value="F:ATP binding"/>
    <property type="evidence" value="ECO:0007669"/>
    <property type="project" value="UniProtKB-KW"/>
</dbReference>
<dbReference type="Proteomes" id="UP001177003">
    <property type="component" value="Chromosome 1"/>
</dbReference>
<evidence type="ECO:0000259" key="2">
    <source>
        <dbReference type="Pfam" id="PF05970"/>
    </source>
</evidence>
<keyword evidence="1" id="KW-0547">Nucleotide-binding</keyword>
<keyword evidence="1" id="KW-0347">Helicase</keyword>
<gene>
    <name evidence="4" type="ORF">LSALG_LOCUS9957</name>
</gene>
<keyword evidence="1" id="KW-0067">ATP-binding</keyword>
<dbReference type="EC" id="5.6.2.3" evidence="1"/>
<dbReference type="GO" id="GO:0006221">
    <property type="term" value="P:pyrimidine nucleotide biosynthetic process"/>
    <property type="evidence" value="ECO:0007669"/>
    <property type="project" value="InterPro"/>
</dbReference>
<proteinExistence type="inferred from homology"/>